<evidence type="ECO:0000256" key="9">
    <source>
        <dbReference type="ARBA" id="ARBA00034808"/>
    </source>
</evidence>
<keyword evidence="2" id="KW-0547">Nucleotide-binding</keyword>
<dbReference type="SMART" id="SM00973">
    <property type="entry name" value="Sec63"/>
    <property type="match status" value="1"/>
</dbReference>
<feature type="domain" description="Helicase ATP-binding" evidence="12">
    <location>
        <begin position="346"/>
        <end position="520"/>
    </location>
</feature>
<evidence type="ECO:0000256" key="5">
    <source>
        <dbReference type="ARBA" id="ARBA00022840"/>
    </source>
</evidence>
<dbReference type="InterPro" id="IPR011545">
    <property type="entry name" value="DEAD/DEAH_box_helicase_dom"/>
</dbReference>
<evidence type="ECO:0000313" key="15">
    <source>
        <dbReference type="Proteomes" id="UP001590951"/>
    </source>
</evidence>
<evidence type="ECO:0000256" key="8">
    <source>
        <dbReference type="ARBA" id="ARBA00034617"/>
    </source>
</evidence>
<feature type="compositionally biased region" description="Basic and acidic residues" evidence="11">
    <location>
        <begin position="1415"/>
        <end position="1426"/>
    </location>
</feature>
<dbReference type="Proteomes" id="UP001590951">
    <property type="component" value="Unassembled WGS sequence"/>
</dbReference>
<dbReference type="Pfam" id="PF23445">
    <property type="entry name" value="WHD_SNRNP200"/>
    <property type="match status" value="1"/>
</dbReference>
<dbReference type="Gene3D" id="3.40.50.300">
    <property type="entry name" value="P-loop containing nucleotide triphosphate hydrolases"/>
    <property type="match status" value="2"/>
</dbReference>
<dbReference type="PROSITE" id="PS51194">
    <property type="entry name" value="HELICASE_CTER"/>
    <property type="match status" value="1"/>
</dbReference>
<dbReference type="Pfam" id="PF00270">
    <property type="entry name" value="DEAD"/>
    <property type="match status" value="1"/>
</dbReference>
<protein>
    <recommendedName>
        <fullName evidence="9">DNA 3'-5' helicase</fullName>
        <ecNumber evidence="9">5.6.2.4</ecNumber>
    </recommendedName>
</protein>
<dbReference type="Gene3D" id="1.10.10.10">
    <property type="entry name" value="Winged helix-like DNA-binding domain superfamily/Winged helix DNA-binding domain"/>
    <property type="match status" value="1"/>
</dbReference>
<evidence type="ECO:0000256" key="1">
    <source>
        <dbReference type="ARBA" id="ARBA00010140"/>
    </source>
</evidence>
<feature type="compositionally biased region" description="Low complexity" evidence="11">
    <location>
        <begin position="257"/>
        <end position="268"/>
    </location>
</feature>
<dbReference type="InterPro" id="IPR027417">
    <property type="entry name" value="P-loop_NTPase"/>
</dbReference>
<dbReference type="CDD" id="cd18795">
    <property type="entry name" value="SF2_C_Ski2"/>
    <property type="match status" value="1"/>
</dbReference>
<evidence type="ECO:0000256" key="11">
    <source>
        <dbReference type="SAM" id="MobiDB-lite"/>
    </source>
</evidence>
<proteinExistence type="inferred from homology"/>
<feature type="compositionally biased region" description="Low complexity" evidence="11">
    <location>
        <begin position="221"/>
        <end position="249"/>
    </location>
</feature>
<feature type="domain" description="Helicase C-terminal" evidence="13">
    <location>
        <begin position="560"/>
        <end position="748"/>
    </location>
</feature>
<comment type="catalytic activity">
    <reaction evidence="10">
        <text>ATP + H2O = ADP + phosphate + H(+)</text>
        <dbReference type="Rhea" id="RHEA:13065"/>
        <dbReference type="ChEBI" id="CHEBI:15377"/>
        <dbReference type="ChEBI" id="CHEBI:15378"/>
        <dbReference type="ChEBI" id="CHEBI:30616"/>
        <dbReference type="ChEBI" id="CHEBI:43474"/>
        <dbReference type="ChEBI" id="CHEBI:456216"/>
        <dbReference type="EC" id="5.6.2.4"/>
    </reaction>
</comment>
<dbReference type="PROSITE" id="PS51192">
    <property type="entry name" value="HELICASE_ATP_BIND_1"/>
    <property type="match status" value="1"/>
</dbReference>
<dbReference type="InterPro" id="IPR001650">
    <property type="entry name" value="Helicase_C-like"/>
</dbReference>
<feature type="compositionally biased region" description="Polar residues" evidence="11">
    <location>
        <begin position="273"/>
        <end position="296"/>
    </location>
</feature>
<evidence type="ECO:0000256" key="10">
    <source>
        <dbReference type="ARBA" id="ARBA00048988"/>
    </source>
</evidence>
<comment type="catalytic activity">
    <reaction evidence="8">
        <text>Couples ATP hydrolysis with the unwinding of duplex DNA by translocating in the 3'-5' direction.</text>
        <dbReference type="EC" id="5.6.2.4"/>
    </reaction>
</comment>
<evidence type="ECO:0000259" key="13">
    <source>
        <dbReference type="PROSITE" id="PS51194"/>
    </source>
</evidence>
<evidence type="ECO:0000256" key="3">
    <source>
        <dbReference type="ARBA" id="ARBA00022801"/>
    </source>
</evidence>
<evidence type="ECO:0000259" key="12">
    <source>
        <dbReference type="PROSITE" id="PS51192"/>
    </source>
</evidence>
<keyword evidence="3" id="KW-0378">Hydrolase</keyword>
<dbReference type="Gene3D" id="1.10.3380.10">
    <property type="entry name" value="Sec63 N-terminal domain-like domain"/>
    <property type="match status" value="1"/>
</dbReference>
<dbReference type="SMART" id="SM00490">
    <property type="entry name" value="HELICc"/>
    <property type="match status" value="1"/>
</dbReference>
<dbReference type="InterPro" id="IPR052247">
    <property type="entry name" value="Meiotic_Crossover_Helicase"/>
</dbReference>
<dbReference type="InterPro" id="IPR036388">
    <property type="entry name" value="WH-like_DNA-bd_sf"/>
</dbReference>
<keyword evidence="5" id="KW-0067">ATP-binding</keyword>
<dbReference type="SUPFAM" id="SSF158702">
    <property type="entry name" value="Sec63 N-terminal domain-like"/>
    <property type="match status" value="1"/>
</dbReference>
<dbReference type="InterPro" id="IPR004179">
    <property type="entry name" value="Sec63-dom"/>
</dbReference>
<feature type="compositionally biased region" description="Polar residues" evidence="11">
    <location>
        <begin position="1427"/>
        <end position="1442"/>
    </location>
</feature>
<name>A0ABR4BCB6_9LECA</name>
<comment type="caution">
    <text evidence="14">The sequence shown here is derived from an EMBL/GenBank/DDBJ whole genome shotgun (WGS) entry which is preliminary data.</text>
</comment>
<feature type="region of interest" description="Disordered" evidence="11">
    <location>
        <begin position="216"/>
        <end position="299"/>
    </location>
</feature>
<gene>
    <name evidence="14" type="ORF">ABVK25_004292</name>
</gene>
<evidence type="ECO:0000256" key="7">
    <source>
        <dbReference type="ARBA" id="ARBA00023254"/>
    </source>
</evidence>
<keyword evidence="15" id="KW-1185">Reference proteome</keyword>
<dbReference type="EMBL" id="JBHFEH010000011">
    <property type="protein sequence ID" value="KAL2055484.1"/>
    <property type="molecule type" value="Genomic_DNA"/>
</dbReference>
<reference evidence="14 15" key="1">
    <citation type="submission" date="2024-09" db="EMBL/GenBank/DDBJ databases">
        <title>Rethinking Asexuality: The Enigmatic Case of Functional Sexual Genes in Lepraria (Stereocaulaceae).</title>
        <authorList>
            <person name="Doellman M."/>
            <person name="Sun Y."/>
            <person name="Barcenas-Pena A."/>
            <person name="Lumbsch H.T."/>
            <person name="Grewe F."/>
        </authorList>
    </citation>
    <scope>NUCLEOTIDE SEQUENCE [LARGE SCALE GENOMIC DNA]</scope>
    <source>
        <strain evidence="14 15">Grewe 0041</strain>
    </source>
</reference>
<feature type="compositionally biased region" description="Polar residues" evidence="11">
    <location>
        <begin position="1588"/>
        <end position="1597"/>
    </location>
</feature>
<dbReference type="InterPro" id="IPR057842">
    <property type="entry name" value="WH_MER3"/>
</dbReference>
<feature type="region of interest" description="Disordered" evidence="11">
    <location>
        <begin position="148"/>
        <end position="203"/>
    </location>
</feature>
<feature type="region of interest" description="Disordered" evidence="11">
    <location>
        <begin position="1378"/>
        <end position="1442"/>
    </location>
</feature>
<dbReference type="PANTHER" id="PTHR47835">
    <property type="entry name" value="HFM1, ATP DEPENDENT DNA HELICASE HOMOLOG"/>
    <property type="match status" value="1"/>
</dbReference>
<dbReference type="PANTHER" id="PTHR47835:SF3">
    <property type="entry name" value="HELICASE FOR MEIOSIS 1"/>
    <property type="match status" value="1"/>
</dbReference>
<keyword evidence="4" id="KW-0347">Helicase</keyword>
<evidence type="ECO:0000256" key="4">
    <source>
        <dbReference type="ARBA" id="ARBA00022806"/>
    </source>
</evidence>
<organism evidence="14 15">
    <name type="scientific">Lepraria finkii</name>
    <dbReference type="NCBI Taxonomy" id="1340010"/>
    <lineage>
        <taxon>Eukaryota</taxon>
        <taxon>Fungi</taxon>
        <taxon>Dikarya</taxon>
        <taxon>Ascomycota</taxon>
        <taxon>Pezizomycotina</taxon>
        <taxon>Lecanoromycetes</taxon>
        <taxon>OSLEUM clade</taxon>
        <taxon>Lecanoromycetidae</taxon>
        <taxon>Lecanorales</taxon>
        <taxon>Lecanorineae</taxon>
        <taxon>Stereocaulaceae</taxon>
        <taxon>Lepraria</taxon>
    </lineage>
</organism>
<dbReference type="InterPro" id="IPR014001">
    <property type="entry name" value="Helicase_ATP-bd"/>
</dbReference>
<feature type="compositionally biased region" description="Polar residues" evidence="11">
    <location>
        <begin position="150"/>
        <end position="163"/>
    </location>
</feature>
<dbReference type="Pfam" id="PF00271">
    <property type="entry name" value="Helicase_C"/>
    <property type="match status" value="1"/>
</dbReference>
<sequence length="1633" mass="182455">MENFGTDVQALLQDIRSNYGQDEHQQSPLSYSRPLSNSYRHRAERLFDPRQTPASTYGQHSLYATQASRPLEPYSYPARIHHSNIGLNAYAQHPLYTTQASEPQEPHSYTTQMPPSNTDLDANDKCMLPEQKEGLTNECPARALLAVSRPQPQSQWQTGSAMNVSPPRRISLPGHIAPALFQEGTSDQRLPQPKPRVVPSPQDFSAQIARCAHTPPAQTYASSSPSNALQSSPSLPINQRRTVQQPRQPVAHKPQPSLSNTLTSQSSQRHFQRQNVKISHGQQLPQHPTFASSSPHRPQLQPRIELNYAPPIVQGVQLVSVNELPDRLRSVFLHPLFNAIQSKCFETVYKSNDNLVISAPTGGGKTAILELAICRLISEFKSDQCKIVYMAPTKSLCSERQRDWRAKFAALDMRCAELTGDTEHGQLRSVQSASIVITTPEKWDSMTRKWKDHAKLMQMVKLFLIDEVHILKDTRGATLEAVVSRMKSAGSNVRFVALSATVPNSEDIATWVGKDPTNQHLPAQRERFGEEFRPVKLQKHVVGLPSKGNDFAFESACNPQLPSIIAKYSHRKPIMVFCITRKSAMDTAKLLANVWASKGPRDRYWEGPTQRVVVQDPELKNTLTSGVAYHHAGLDAPDRHAVEMGFLESQINVICCTSTLAVGVNLPCHMVIIKNTVSYQDDGIKEYADLEMMQMLGRAGRPQFDTTAVAVIITKQEKVKRYEKLVSGEELLESCLHLNLIDHLNAEIGLETIYDLYTAKRWLCGTFLYVRLGRNPDHYKLDGDAVGQNLNDRIETICKRDLALLEDTRLISSSDGKLKATEFGDAMARYCIQFATMQKLMQLEHRAKMSDILSAVVQAEEFSTIRLRANEKKLYKEINRANGIKFPIKVDLAMHAHKRSLIIQAELGAVEFPADEQYAKHKRQYNQDKGVIFDSIHRLIHCVVDCHIHLQDAVAVRHALELARSFGARVWDHSPYQMKQIPQIGLVSIRKLAIGGINSIEALEAAEPHRIEMLLSKNPPFGSKMLANLKDFPKLRVSVKMMSKESRRGRAVIIKIKAECGFLNDQIPMSVNRKPIQICLLTERSDGFLVDFRRISAKQLNRSPDILFSAELLSHTQYITCHVMCNGIAGTMRHAELKPDLPAYLFPAQAQEIQQPQTACIQPNRRLQAGRAEEQRDVAVHTSPLTLQNNEFDDNINDQDIVDAVGGIEFENIDNFNFGSKHTWKAPGPKQTNTEQTAWNPERLDNGKWACNHKCKDKTGCKHLCCREGVDKAPTPPKGSFVSVSSFVDTPSLSTKARLNKPLIASKTPRINQDIEMVDLASQRDLDQNVKNAPREFKKLHQLHEKVTKGSSTPVIARKKPTFDFKAWDQPKPSFLNKAAAAKESSDKPSTDYDDDWMDSLPSPSALLGKQAKHREKESPPHEKSTDYGSSWQDGLPSPSANLYQNDAAIEAYHETDSLEEFDISQFNDNQADIEDALVGFSDSVAMHEDSQAEATAALTDLHSDEITPDEAIALDGGAPDSFECPTNRAETSAKSHASSKLFLSTYSPNQPVEPRRKRKAAALLEPQDLSLSAPVPKRSKAIEGADQTLQPSSSVENKAPPAVPTIKPGQPAWVSDFDPAFIAEWQDFVEFV</sequence>
<comment type="similarity">
    <text evidence="1">Belongs to the helicase family. SKI2 subfamily.</text>
</comment>
<accession>A0ABR4BCB6</accession>
<evidence type="ECO:0000256" key="2">
    <source>
        <dbReference type="ARBA" id="ARBA00022741"/>
    </source>
</evidence>
<evidence type="ECO:0000313" key="14">
    <source>
        <dbReference type="EMBL" id="KAL2055484.1"/>
    </source>
</evidence>
<dbReference type="EC" id="5.6.2.4" evidence="9"/>
<keyword evidence="7" id="KW-0469">Meiosis</keyword>
<feature type="compositionally biased region" description="Polar residues" evidence="11">
    <location>
        <begin position="1529"/>
        <end position="1551"/>
    </location>
</feature>
<dbReference type="Pfam" id="PF02889">
    <property type="entry name" value="Sec63"/>
    <property type="match status" value="1"/>
</dbReference>
<feature type="region of interest" description="Disordered" evidence="11">
    <location>
        <begin position="1527"/>
        <end position="1611"/>
    </location>
</feature>
<evidence type="ECO:0000256" key="6">
    <source>
        <dbReference type="ARBA" id="ARBA00023235"/>
    </source>
</evidence>
<keyword evidence="6" id="KW-0413">Isomerase</keyword>
<dbReference type="SUPFAM" id="SSF52540">
    <property type="entry name" value="P-loop containing nucleoside triphosphate hydrolases"/>
    <property type="match status" value="1"/>
</dbReference>
<dbReference type="SMART" id="SM00487">
    <property type="entry name" value="DEXDc"/>
    <property type="match status" value="1"/>
</dbReference>